<dbReference type="InterPro" id="IPR016181">
    <property type="entry name" value="Acyl_CoA_acyltransferase"/>
</dbReference>
<dbReference type="Gene3D" id="3.40.630.30">
    <property type="match status" value="1"/>
</dbReference>
<organism evidence="2 3">
    <name type="scientific">Amycolatopsis marina</name>
    <dbReference type="NCBI Taxonomy" id="490629"/>
    <lineage>
        <taxon>Bacteria</taxon>
        <taxon>Bacillati</taxon>
        <taxon>Actinomycetota</taxon>
        <taxon>Actinomycetes</taxon>
        <taxon>Pseudonocardiales</taxon>
        <taxon>Pseudonocardiaceae</taxon>
        <taxon>Amycolatopsis</taxon>
    </lineage>
</organism>
<dbReference type="PROSITE" id="PS51186">
    <property type="entry name" value="GNAT"/>
    <property type="match status" value="1"/>
</dbReference>
<keyword evidence="3" id="KW-1185">Reference proteome</keyword>
<evidence type="ECO:0000313" key="2">
    <source>
        <dbReference type="EMBL" id="SFB43401.1"/>
    </source>
</evidence>
<dbReference type="Proteomes" id="UP000243799">
    <property type="component" value="Unassembled WGS sequence"/>
</dbReference>
<dbReference type="STRING" id="490629.SAMN05216266_11194"/>
<protein>
    <submittedName>
        <fullName evidence="2">Protein N-acetyltransferase, RimJ/RimL family</fullName>
    </submittedName>
</protein>
<dbReference type="Pfam" id="PF13302">
    <property type="entry name" value="Acetyltransf_3"/>
    <property type="match status" value="1"/>
</dbReference>
<sequence length="233" mass="25480">MIRKRDEPFLVSGQDGGMLADHFPLFGLRLTTPRLELRLPSPEELGALADLAARGVHDADAMPFIVPWTDQPPAKVALSVVQHHWQQLGNWTPQDWSLDLAVFDSGVVVGQQSISAHNLAITREVRTGSWVGQPHQGRGIGTEMRAAVLHLAFAGLHAEEAISAAFDDNIASSAVSRKLGYQPDGVHRRAVSGRLTIEHRLRLTRASWEQQRTVPVRIEGLALCLPLLGLDAP</sequence>
<dbReference type="PANTHER" id="PTHR43441:SF11">
    <property type="entry name" value="RIBOSOMAL-PROTEIN-SERINE ACETYLTRANSFERASE"/>
    <property type="match status" value="1"/>
</dbReference>
<dbReference type="GO" id="GO:0008999">
    <property type="term" value="F:protein-N-terminal-alanine acetyltransferase activity"/>
    <property type="evidence" value="ECO:0007669"/>
    <property type="project" value="TreeGrafter"/>
</dbReference>
<reference evidence="3" key="1">
    <citation type="submission" date="2016-10" db="EMBL/GenBank/DDBJ databases">
        <authorList>
            <person name="Varghese N."/>
            <person name="Submissions S."/>
        </authorList>
    </citation>
    <scope>NUCLEOTIDE SEQUENCE [LARGE SCALE GENOMIC DNA]</scope>
    <source>
        <strain evidence="3">CGMCC 4.3568</strain>
    </source>
</reference>
<dbReference type="PANTHER" id="PTHR43441">
    <property type="entry name" value="RIBOSOMAL-PROTEIN-SERINE ACETYLTRANSFERASE"/>
    <property type="match status" value="1"/>
</dbReference>
<dbReference type="EMBL" id="FOKG01000011">
    <property type="protein sequence ID" value="SFB43401.1"/>
    <property type="molecule type" value="Genomic_DNA"/>
</dbReference>
<dbReference type="InterPro" id="IPR051908">
    <property type="entry name" value="Ribosomal_N-acetyltransferase"/>
</dbReference>
<dbReference type="GO" id="GO:1990189">
    <property type="term" value="F:protein N-terminal-serine acetyltransferase activity"/>
    <property type="evidence" value="ECO:0007669"/>
    <property type="project" value="TreeGrafter"/>
</dbReference>
<gene>
    <name evidence="2" type="ORF">SAMN05216266_11194</name>
</gene>
<dbReference type="GO" id="GO:0005737">
    <property type="term" value="C:cytoplasm"/>
    <property type="evidence" value="ECO:0007669"/>
    <property type="project" value="TreeGrafter"/>
</dbReference>
<dbReference type="InterPro" id="IPR000182">
    <property type="entry name" value="GNAT_dom"/>
</dbReference>
<proteinExistence type="predicted"/>
<dbReference type="AlphaFoldDB" id="A0A1I1AZD2"/>
<evidence type="ECO:0000259" key="1">
    <source>
        <dbReference type="PROSITE" id="PS51186"/>
    </source>
</evidence>
<feature type="domain" description="N-acetyltransferase" evidence="1">
    <location>
        <begin position="35"/>
        <end position="204"/>
    </location>
</feature>
<dbReference type="RefSeq" id="WP_245788452.1">
    <property type="nucleotide sequence ID" value="NZ_FOKG01000011.1"/>
</dbReference>
<keyword evidence="2" id="KW-0808">Transferase</keyword>
<dbReference type="SUPFAM" id="SSF55729">
    <property type="entry name" value="Acyl-CoA N-acyltransferases (Nat)"/>
    <property type="match status" value="1"/>
</dbReference>
<name>A0A1I1AZD2_9PSEU</name>
<evidence type="ECO:0000313" key="3">
    <source>
        <dbReference type="Proteomes" id="UP000243799"/>
    </source>
</evidence>
<accession>A0A1I1AZD2</accession>